<dbReference type="NCBIfam" id="TIGR02432">
    <property type="entry name" value="lysidine_TilS_N"/>
    <property type="match status" value="1"/>
</dbReference>
<comment type="domain">
    <text evidence="8">The N-terminal region contains the highly conserved SGGXDS motif, predicted to be a P-loop motif involved in ATP binding.</text>
</comment>
<dbReference type="EC" id="6.3.4.19" evidence="8"/>
<gene>
    <name evidence="8 10" type="primary">tilS</name>
    <name evidence="10" type="ORF">DXX94_17760</name>
</gene>
<feature type="domain" description="Lysidine-tRNA(Ile) synthetase C-terminal" evidence="9">
    <location>
        <begin position="404"/>
        <end position="481"/>
    </location>
</feature>
<dbReference type="InterPro" id="IPR012796">
    <property type="entry name" value="Lysidine-tRNA-synth_C"/>
</dbReference>
<keyword evidence="4 8" id="KW-0819">tRNA processing</keyword>
<evidence type="ECO:0000256" key="7">
    <source>
        <dbReference type="ARBA" id="ARBA00048539"/>
    </source>
</evidence>
<dbReference type="EMBL" id="QUOT01000001">
    <property type="protein sequence ID" value="REL32409.1"/>
    <property type="molecule type" value="Genomic_DNA"/>
</dbReference>
<dbReference type="InterPro" id="IPR015262">
    <property type="entry name" value="tRNA_Ile_lys_synt_subst-bd"/>
</dbReference>
<keyword evidence="3 8" id="KW-0436">Ligase</keyword>
<dbReference type="GO" id="GO:0005737">
    <property type="term" value="C:cytoplasm"/>
    <property type="evidence" value="ECO:0007669"/>
    <property type="project" value="UniProtKB-SubCell"/>
</dbReference>
<dbReference type="InterPro" id="IPR011063">
    <property type="entry name" value="TilS/TtcA_N"/>
</dbReference>
<dbReference type="Gene3D" id="3.40.50.620">
    <property type="entry name" value="HUPs"/>
    <property type="match status" value="1"/>
</dbReference>
<comment type="catalytic activity">
    <reaction evidence="7 8">
        <text>cytidine(34) in tRNA(Ile2) + L-lysine + ATP = lysidine(34) in tRNA(Ile2) + AMP + diphosphate + H(+)</text>
        <dbReference type="Rhea" id="RHEA:43744"/>
        <dbReference type="Rhea" id="RHEA-COMP:10625"/>
        <dbReference type="Rhea" id="RHEA-COMP:10670"/>
        <dbReference type="ChEBI" id="CHEBI:15378"/>
        <dbReference type="ChEBI" id="CHEBI:30616"/>
        <dbReference type="ChEBI" id="CHEBI:32551"/>
        <dbReference type="ChEBI" id="CHEBI:33019"/>
        <dbReference type="ChEBI" id="CHEBI:82748"/>
        <dbReference type="ChEBI" id="CHEBI:83665"/>
        <dbReference type="ChEBI" id="CHEBI:456215"/>
        <dbReference type="EC" id="6.3.4.19"/>
    </reaction>
</comment>
<dbReference type="Pfam" id="PF09179">
    <property type="entry name" value="TilS"/>
    <property type="match status" value="1"/>
</dbReference>
<dbReference type="SMART" id="SM00977">
    <property type="entry name" value="TilS_C"/>
    <property type="match status" value="1"/>
</dbReference>
<dbReference type="Gene3D" id="1.20.59.20">
    <property type="match status" value="1"/>
</dbReference>
<evidence type="ECO:0000256" key="5">
    <source>
        <dbReference type="ARBA" id="ARBA00022741"/>
    </source>
</evidence>
<dbReference type="RefSeq" id="WP_116017945.1">
    <property type="nucleotide sequence ID" value="NZ_QUOT01000001.1"/>
</dbReference>
<dbReference type="NCBIfam" id="TIGR02433">
    <property type="entry name" value="lysidine_TilS_C"/>
    <property type="match status" value="1"/>
</dbReference>
<evidence type="ECO:0000313" key="11">
    <source>
        <dbReference type="Proteomes" id="UP000256899"/>
    </source>
</evidence>
<evidence type="ECO:0000259" key="9">
    <source>
        <dbReference type="SMART" id="SM00977"/>
    </source>
</evidence>
<keyword evidence="11" id="KW-1185">Reference proteome</keyword>
<dbReference type="InterPro" id="IPR012094">
    <property type="entry name" value="tRNA_Ile_lys_synt"/>
</dbReference>
<dbReference type="PANTHER" id="PTHR43033:SF1">
    <property type="entry name" value="TRNA(ILE)-LYSIDINE SYNTHASE-RELATED"/>
    <property type="match status" value="1"/>
</dbReference>
<dbReference type="HAMAP" id="MF_01161">
    <property type="entry name" value="tRNA_Ile_lys_synt"/>
    <property type="match status" value="1"/>
</dbReference>
<evidence type="ECO:0000256" key="2">
    <source>
        <dbReference type="ARBA" id="ARBA00022490"/>
    </source>
</evidence>
<dbReference type="CDD" id="cd01992">
    <property type="entry name" value="TilS_N"/>
    <property type="match status" value="1"/>
</dbReference>
<dbReference type="SUPFAM" id="SSF56037">
    <property type="entry name" value="PheT/TilS domain"/>
    <property type="match status" value="1"/>
</dbReference>
<proteinExistence type="inferred from homology"/>
<sequence>MNTALDKLRQLFSKYSGYPVIVAYSGGADSQVLLDLVCQILKEESRITQGTEEEKQQARVRDLLVCHIHHGISANADSWQQFAEQECERRGVALKVAKVSLALDSGESIEALAREARYQALTAASEKPVLILTGHHIDDQLETILLALKRGSGVKGLGAMASESDLAQHKLCRPLLSVSRSDIESYATKQRLDWVTDESNADSRYDRNFLRNEVIPSLTTRWPVFSQAAARSAELCQQNQQLVDELAAQDLASFDYEAGLAIEKLAKLSEARFNNLIRYFLSAKLTLPGGEAIQMPSQAQLQQLYQQLNVAEDKVPEVKLGNVWARRYKGQLFFTPSFADVSEFTAEIRVTDLASNAQTVELPDGLGKLVVTKLQVPDTVNNATKENGKPTSLVVAIPDSVNKLVIQFNHHNPKILPDYRAHSRSMKKVLQELNIAPWQRKRMPFVYANSEAGELELITIPDYFICQPFLPKAQGKKAVYLALEWQARA</sequence>
<dbReference type="GO" id="GO:0032267">
    <property type="term" value="F:tRNA(Ile)-lysidine synthase activity"/>
    <property type="evidence" value="ECO:0007669"/>
    <property type="project" value="UniProtKB-EC"/>
</dbReference>
<evidence type="ECO:0000256" key="8">
    <source>
        <dbReference type="HAMAP-Rule" id="MF_01161"/>
    </source>
</evidence>
<dbReference type="InterPro" id="IPR012795">
    <property type="entry name" value="tRNA_Ile_lys_synt_N"/>
</dbReference>
<protein>
    <recommendedName>
        <fullName evidence="8">tRNA(Ile)-lysidine synthase</fullName>
        <ecNumber evidence="8">6.3.4.19</ecNumber>
    </recommendedName>
    <alternativeName>
        <fullName evidence="8">tRNA(Ile)-2-lysyl-cytidine synthase</fullName>
    </alternativeName>
    <alternativeName>
        <fullName evidence="8">tRNA(Ile)-lysidine synthetase</fullName>
    </alternativeName>
</protein>
<comment type="function">
    <text evidence="8">Ligates lysine onto the cytidine present at position 34 of the AUA codon-specific tRNA(Ile) that contains the anticodon CAU, in an ATP-dependent manner. Cytidine is converted to lysidine, thus changing the amino acid specificity of the tRNA from methionine to isoleucine.</text>
</comment>
<dbReference type="GO" id="GO:0006400">
    <property type="term" value="P:tRNA modification"/>
    <property type="evidence" value="ECO:0007669"/>
    <property type="project" value="UniProtKB-UniRule"/>
</dbReference>
<evidence type="ECO:0000256" key="6">
    <source>
        <dbReference type="ARBA" id="ARBA00022840"/>
    </source>
</evidence>
<evidence type="ECO:0000256" key="1">
    <source>
        <dbReference type="ARBA" id="ARBA00004496"/>
    </source>
</evidence>
<dbReference type="AlphaFoldDB" id="A0A3E0U6H2"/>
<keyword evidence="6 8" id="KW-0067">ATP-binding</keyword>
<dbReference type="SUPFAM" id="SSF52402">
    <property type="entry name" value="Adenine nucleotide alpha hydrolases-like"/>
    <property type="match status" value="1"/>
</dbReference>
<dbReference type="Pfam" id="PF01171">
    <property type="entry name" value="ATP_bind_3"/>
    <property type="match status" value="1"/>
</dbReference>
<dbReference type="SUPFAM" id="SSF82829">
    <property type="entry name" value="MesJ substrate recognition domain-like"/>
    <property type="match status" value="1"/>
</dbReference>
<evidence type="ECO:0000313" key="10">
    <source>
        <dbReference type="EMBL" id="REL32409.1"/>
    </source>
</evidence>
<comment type="caution">
    <text evidence="10">The sequence shown here is derived from an EMBL/GenBank/DDBJ whole genome shotgun (WGS) entry which is preliminary data.</text>
</comment>
<keyword evidence="5 8" id="KW-0547">Nucleotide-binding</keyword>
<evidence type="ECO:0000256" key="4">
    <source>
        <dbReference type="ARBA" id="ARBA00022694"/>
    </source>
</evidence>
<reference evidence="11" key="1">
    <citation type="submission" date="2018-08" db="EMBL/GenBank/DDBJ databases">
        <title>Thalassotalea euphylliae genome.</title>
        <authorList>
            <person name="Summers S."/>
            <person name="Rice S.A."/>
            <person name="Freckelton M.L."/>
            <person name="Nedved B.T."/>
            <person name="Hadfield M.G."/>
        </authorList>
    </citation>
    <scope>NUCLEOTIDE SEQUENCE [LARGE SCALE GENOMIC DNA]</scope>
    <source>
        <strain evidence="11">H3</strain>
    </source>
</reference>
<name>A0A3E0U6H2_9GAMM</name>
<keyword evidence="2 8" id="KW-0963">Cytoplasm</keyword>
<comment type="similarity">
    <text evidence="8">Belongs to the tRNA(Ile)-lysidine synthase family.</text>
</comment>
<accession>A0A3E0U6H2</accession>
<dbReference type="InterPro" id="IPR014729">
    <property type="entry name" value="Rossmann-like_a/b/a_fold"/>
</dbReference>
<dbReference type="Pfam" id="PF11734">
    <property type="entry name" value="TilS_C"/>
    <property type="match status" value="1"/>
</dbReference>
<dbReference type="GO" id="GO:0005524">
    <property type="term" value="F:ATP binding"/>
    <property type="evidence" value="ECO:0007669"/>
    <property type="project" value="UniProtKB-UniRule"/>
</dbReference>
<comment type="subcellular location">
    <subcellularLocation>
        <location evidence="1 8">Cytoplasm</location>
    </subcellularLocation>
</comment>
<feature type="binding site" evidence="8">
    <location>
        <begin position="25"/>
        <end position="30"/>
    </location>
    <ligand>
        <name>ATP</name>
        <dbReference type="ChEBI" id="CHEBI:30616"/>
    </ligand>
</feature>
<dbReference type="PANTHER" id="PTHR43033">
    <property type="entry name" value="TRNA(ILE)-LYSIDINE SYNTHASE-RELATED"/>
    <property type="match status" value="1"/>
</dbReference>
<dbReference type="Proteomes" id="UP000256899">
    <property type="component" value="Unassembled WGS sequence"/>
</dbReference>
<organism evidence="10 11">
    <name type="scientific">Thalassotalea euphylliae</name>
    <dbReference type="NCBI Taxonomy" id="1655234"/>
    <lineage>
        <taxon>Bacteria</taxon>
        <taxon>Pseudomonadati</taxon>
        <taxon>Pseudomonadota</taxon>
        <taxon>Gammaproteobacteria</taxon>
        <taxon>Alteromonadales</taxon>
        <taxon>Colwelliaceae</taxon>
        <taxon>Thalassotalea</taxon>
    </lineage>
</organism>
<evidence type="ECO:0000256" key="3">
    <source>
        <dbReference type="ARBA" id="ARBA00022598"/>
    </source>
</evidence>